<dbReference type="AlphaFoldDB" id="A0A284S315"/>
<dbReference type="OMA" id="GWICELL"/>
<evidence type="ECO:0000313" key="1">
    <source>
        <dbReference type="EMBL" id="SJL15395.1"/>
    </source>
</evidence>
<sequence>MVCTCTPLDVCFRCQFDAIPRYTPSVNIKELLRSGTSFCGVPRAVLLNDIANLDQERREVEALFIKVRDRLINKIRTSKTLPARIRCLPRETLVEIFDPYGPFRFDDDRSSWRILTRSVSLSTNLRLSESCIDHFTFPPKHISLTHDLPVPLSSDERPRKELSKGLLQDVSIPSARWSELKTSPRWMSELLSCRSFPAANLTGLHINLAGPFELTYRKAVLDILPLSPPREVQLEVVSGSKRKGHLRRPLRGLRVSHDRHQRPGDLRLVFILSFTPGHSPTMVVRVVLYTLSYP</sequence>
<dbReference type="EMBL" id="FUEG01000028">
    <property type="protein sequence ID" value="SJL15395.1"/>
    <property type="molecule type" value="Genomic_DNA"/>
</dbReference>
<dbReference type="Proteomes" id="UP000219338">
    <property type="component" value="Unassembled WGS sequence"/>
</dbReference>
<keyword evidence="2" id="KW-1185">Reference proteome</keyword>
<dbReference type="OrthoDB" id="2878772at2759"/>
<evidence type="ECO:0000313" key="2">
    <source>
        <dbReference type="Proteomes" id="UP000219338"/>
    </source>
</evidence>
<proteinExistence type="predicted"/>
<gene>
    <name evidence="1" type="ORF">ARMOST_18892</name>
</gene>
<protein>
    <submittedName>
        <fullName evidence="1">Uncharacterized protein</fullName>
    </submittedName>
</protein>
<accession>A0A284S315</accession>
<reference evidence="2" key="1">
    <citation type="journal article" date="2017" name="Nat. Ecol. Evol.">
        <title>Genome expansion and lineage-specific genetic innovations in the forest pathogenic fungi Armillaria.</title>
        <authorList>
            <person name="Sipos G."/>
            <person name="Prasanna A.N."/>
            <person name="Walter M.C."/>
            <person name="O'Connor E."/>
            <person name="Balint B."/>
            <person name="Krizsan K."/>
            <person name="Kiss B."/>
            <person name="Hess J."/>
            <person name="Varga T."/>
            <person name="Slot J."/>
            <person name="Riley R."/>
            <person name="Boka B."/>
            <person name="Rigling D."/>
            <person name="Barry K."/>
            <person name="Lee J."/>
            <person name="Mihaltcheva S."/>
            <person name="LaButti K."/>
            <person name="Lipzen A."/>
            <person name="Waldron R."/>
            <person name="Moloney N.M."/>
            <person name="Sperisen C."/>
            <person name="Kredics L."/>
            <person name="Vagvoelgyi C."/>
            <person name="Patrignani A."/>
            <person name="Fitzpatrick D."/>
            <person name="Nagy I."/>
            <person name="Doyle S."/>
            <person name="Anderson J.B."/>
            <person name="Grigoriev I.V."/>
            <person name="Gueldener U."/>
            <person name="Muensterkoetter M."/>
            <person name="Nagy L.G."/>
        </authorList>
    </citation>
    <scope>NUCLEOTIDE SEQUENCE [LARGE SCALE GENOMIC DNA]</scope>
    <source>
        <strain evidence="2">C18/9</strain>
    </source>
</reference>
<name>A0A284S315_ARMOS</name>
<organism evidence="1 2">
    <name type="scientific">Armillaria ostoyae</name>
    <name type="common">Armillaria root rot fungus</name>
    <dbReference type="NCBI Taxonomy" id="47428"/>
    <lineage>
        <taxon>Eukaryota</taxon>
        <taxon>Fungi</taxon>
        <taxon>Dikarya</taxon>
        <taxon>Basidiomycota</taxon>
        <taxon>Agaricomycotina</taxon>
        <taxon>Agaricomycetes</taxon>
        <taxon>Agaricomycetidae</taxon>
        <taxon>Agaricales</taxon>
        <taxon>Marasmiineae</taxon>
        <taxon>Physalacriaceae</taxon>
        <taxon>Armillaria</taxon>
    </lineage>
</organism>